<dbReference type="Proteomes" id="UP000238375">
    <property type="component" value="Unassembled WGS sequence"/>
</dbReference>
<dbReference type="AlphaFoldDB" id="A0A2T0SNT9"/>
<protein>
    <submittedName>
        <fullName evidence="2">Uncharacterized protein</fullName>
    </submittedName>
</protein>
<evidence type="ECO:0000313" key="3">
    <source>
        <dbReference type="Proteomes" id="UP000238375"/>
    </source>
</evidence>
<dbReference type="OrthoDB" id="956679at2"/>
<evidence type="ECO:0000313" key="2">
    <source>
        <dbReference type="EMBL" id="PRY35070.1"/>
    </source>
</evidence>
<name>A0A2T0SNT9_9BACT</name>
<proteinExistence type="predicted"/>
<dbReference type="EMBL" id="PVTE01000015">
    <property type="protein sequence ID" value="PRY35070.1"/>
    <property type="molecule type" value="Genomic_DNA"/>
</dbReference>
<feature type="region of interest" description="Disordered" evidence="1">
    <location>
        <begin position="93"/>
        <end position="112"/>
    </location>
</feature>
<reference evidence="2 3" key="1">
    <citation type="submission" date="2018-03" db="EMBL/GenBank/DDBJ databases">
        <title>Genomic Encyclopedia of Archaeal and Bacterial Type Strains, Phase II (KMG-II): from individual species to whole genera.</title>
        <authorList>
            <person name="Goeker M."/>
        </authorList>
    </citation>
    <scope>NUCLEOTIDE SEQUENCE [LARGE SCALE GENOMIC DNA]</scope>
    <source>
        <strain evidence="2 3">DSM 28354</strain>
    </source>
</reference>
<evidence type="ECO:0000256" key="1">
    <source>
        <dbReference type="SAM" id="MobiDB-lite"/>
    </source>
</evidence>
<keyword evidence="3" id="KW-1185">Reference proteome</keyword>
<comment type="caution">
    <text evidence="2">The sequence shown here is derived from an EMBL/GenBank/DDBJ whole genome shotgun (WGS) entry which is preliminary data.</text>
</comment>
<organism evidence="2 3">
    <name type="scientific">Spirosoma oryzae</name>
    <dbReference type="NCBI Taxonomy" id="1469603"/>
    <lineage>
        <taxon>Bacteria</taxon>
        <taxon>Pseudomonadati</taxon>
        <taxon>Bacteroidota</taxon>
        <taxon>Cytophagia</taxon>
        <taxon>Cytophagales</taxon>
        <taxon>Cytophagaceae</taxon>
        <taxon>Spirosoma</taxon>
    </lineage>
</organism>
<gene>
    <name evidence="2" type="ORF">CLV58_115153</name>
</gene>
<dbReference type="RefSeq" id="WP_106139204.1">
    <property type="nucleotide sequence ID" value="NZ_PVTE01000015.1"/>
</dbReference>
<accession>A0A2T0SNT9</accession>
<sequence>MFLIKITNSHPVTNRLKEYIDKQLRQLECMNVADPETLRKHLERIVHRANVCHPRCHPLKSYLNPAYTKGDYTAGVSELIQFSLYAHRGTFEGTPAPTPMPAEQGRQATLFS</sequence>